<evidence type="ECO:0000256" key="1">
    <source>
        <dbReference type="SAM" id="MobiDB-lite"/>
    </source>
</evidence>
<feature type="compositionally biased region" description="Low complexity" evidence="1">
    <location>
        <begin position="59"/>
        <end position="71"/>
    </location>
</feature>
<evidence type="ECO:0000313" key="2">
    <source>
        <dbReference type="EMBL" id="QBF84498.1"/>
    </source>
</evidence>
<dbReference type="EMBL" id="CP036200">
    <property type="protein sequence ID" value="QBF84498.1"/>
    <property type="molecule type" value="Genomic_DNA"/>
</dbReference>
<keyword evidence="3" id="KW-1185">Reference proteome</keyword>
<dbReference type="RefSeq" id="WP_130602669.1">
    <property type="nucleotide sequence ID" value="NZ_CP036200.1"/>
</dbReference>
<accession>A0A411PLZ2</accession>
<sequence>MQLNSINQASNFTQPISLSQAVAGNRAPEVKATVDVKAVNRANQAQFANQADIIEGELSKSQSAKSQNSSAEAERGNFELTQALKSQLDELISASNGANLAYDDPSSTQRGAISEYLTTQHSAKREEIQQMVGIDIYA</sequence>
<dbReference type="KEGG" id="smai:EXU30_18880"/>
<evidence type="ECO:0000313" key="3">
    <source>
        <dbReference type="Proteomes" id="UP000291106"/>
    </source>
</evidence>
<proteinExistence type="predicted"/>
<dbReference type="AlphaFoldDB" id="A0A411PLZ2"/>
<feature type="region of interest" description="Disordered" evidence="1">
    <location>
        <begin position="58"/>
        <end position="77"/>
    </location>
</feature>
<dbReference type="OrthoDB" id="6267130at2"/>
<dbReference type="Proteomes" id="UP000291106">
    <property type="component" value="Chromosome"/>
</dbReference>
<organism evidence="2 3">
    <name type="scientific">Shewanella maritima</name>
    <dbReference type="NCBI Taxonomy" id="2520507"/>
    <lineage>
        <taxon>Bacteria</taxon>
        <taxon>Pseudomonadati</taxon>
        <taxon>Pseudomonadota</taxon>
        <taxon>Gammaproteobacteria</taxon>
        <taxon>Alteromonadales</taxon>
        <taxon>Shewanellaceae</taxon>
        <taxon>Shewanella</taxon>
    </lineage>
</organism>
<reference evidence="2 3" key="1">
    <citation type="submission" date="2019-02" db="EMBL/GenBank/DDBJ databases">
        <title>Shewanella sp. D4-2 isolated from Dokdo Island.</title>
        <authorList>
            <person name="Baek K."/>
        </authorList>
    </citation>
    <scope>NUCLEOTIDE SEQUENCE [LARGE SCALE GENOMIC DNA]</scope>
    <source>
        <strain evidence="2 3">D4-2</strain>
    </source>
</reference>
<name>A0A411PLZ2_9GAMM</name>
<protein>
    <submittedName>
        <fullName evidence="2">Uncharacterized protein</fullName>
    </submittedName>
</protein>
<gene>
    <name evidence="2" type="ORF">EXU30_18880</name>
</gene>